<feature type="domain" description="RecX second three-helical" evidence="5">
    <location>
        <begin position="84"/>
        <end position="123"/>
    </location>
</feature>
<dbReference type="InterPro" id="IPR036388">
    <property type="entry name" value="WH-like_DNA-bd_sf"/>
</dbReference>
<dbReference type="InterPro" id="IPR053924">
    <property type="entry name" value="RecX_HTH_2nd"/>
</dbReference>
<evidence type="ECO:0000256" key="3">
    <source>
        <dbReference type="ARBA" id="ARBA00018111"/>
    </source>
</evidence>
<dbReference type="Proteomes" id="UP000051562">
    <property type="component" value="Unassembled WGS sequence"/>
</dbReference>
<evidence type="ECO:0000259" key="5">
    <source>
        <dbReference type="Pfam" id="PF02631"/>
    </source>
</evidence>
<evidence type="ECO:0000256" key="1">
    <source>
        <dbReference type="ARBA" id="ARBA00004496"/>
    </source>
</evidence>
<reference evidence="6 7" key="1">
    <citation type="submission" date="2015-10" db="EMBL/GenBank/DDBJ databases">
        <title>Draft genome of Bosea thiooxidans.</title>
        <authorList>
            <person name="Wang X."/>
        </authorList>
    </citation>
    <scope>NUCLEOTIDE SEQUENCE [LARGE SCALE GENOMIC DNA]</scope>
    <source>
        <strain evidence="6 7">CGMCC 9174</strain>
    </source>
</reference>
<comment type="similarity">
    <text evidence="2">Belongs to the RecX family.</text>
</comment>
<evidence type="ECO:0000256" key="4">
    <source>
        <dbReference type="ARBA" id="ARBA00022490"/>
    </source>
</evidence>
<keyword evidence="4" id="KW-0963">Cytoplasm</keyword>
<comment type="caution">
    <text evidence="6">The sequence shown here is derived from an EMBL/GenBank/DDBJ whole genome shotgun (WGS) entry which is preliminary data.</text>
</comment>
<evidence type="ECO:0000313" key="7">
    <source>
        <dbReference type="Proteomes" id="UP000051562"/>
    </source>
</evidence>
<name>A0A0Q3I9V8_9HYPH</name>
<dbReference type="GO" id="GO:0005737">
    <property type="term" value="C:cytoplasm"/>
    <property type="evidence" value="ECO:0007669"/>
    <property type="project" value="UniProtKB-SubCell"/>
</dbReference>
<evidence type="ECO:0000256" key="2">
    <source>
        <dbReference type="ARBA" id="ARBA00009695"/>
    </source>
</evidence>
<evidence type="ECO:0000313" key="6">
    <source>
        <dbReference type="EMBL" id="KQK31776.1"/>
    </source>
</evidence>
<keyword evidence="7" id="KW-1185">Reference proteome</keyword>
<sequence length="192" mass="20797">MTDREDTRGQGARLARAPRRITPDYLQRAAMHYLERYSAPAAQLRRVLARKIALSCRHHGEDPAAHRTVLDDVVSRCIASGLVDDQRFAEARAATLRRRGRSARAVAATLAAKGVGRELAQQASSVSDEEELAAARKAAWRKRLGPWSRGDRAASRQKDLAALARAGFSIAVARAVIDGAADEDTDSGTLTS</sequence>
<dbReference type="EMBL" id="LMAR01000012">
    <property type="protein sequence ID" value="KQK31776.1"/>
    <property type="molecule type" value="Genomic_DNA"/>
</dbReference>
<dbReference type="STRING" id="53254.SAMN05660750_01305"/>
<organism evidence="6 7">
    <name type="scientific">Bosea thiooxidans</name>
    <dbReference type="NCBI Taxonomy" id="53254"/>
    <lineage>
        <taxon>Bacteria</taxon>
        <taxon>Pseudomonadati</taxon>
        <taxon>Pseudomonadota</taxon>
        <taxon>Alphaproteobacteria</taxon>
        <taxon>Hyphomicrobiales</taxon>
        <taxon>Boseaceae</taxon>
        <taxon>Bosea</taxon>
    </lineage>
</organism>
<comment type="subcellular location">
    <subcellularLocation>
        <location evidence="1">Cytoplasm</location>
    </subcellularLocation>
</comment>
<protein>
    <recommendedName>
        <fullName evidence="3">Regulatory protein RecX</fullName>
    </recommendedName>
</protein>
<dbReference type="AlphaFoldDB" id="A0A0Q3I9V8"/>
<dbReference type="Pfam" id="PF02631">
    <property type="entry name" value="RecX_HTH2"/>
    <property type="match status" value="1"/>
</dbReference>
<proteinExistence type="inferred from homology"/>
<accession>A0A0Q3I9V8</accession>
<gene>
    <name evidence="6" type="ORF">ARD30_02535</name>
</gene>
<dbReference type="Gene3D" id="1.10.10.10">
    <property type="entry name" value="Winged helix-like DNA-binding domain superfamily/Winged helix DNA-binding domain"/>
    <property type="match status" value="1"/>
</dbReference>